<reference evidence="1 2" key="2">
    <citation type="submission" date="2019-09" db="EMBL/GenBank/DDBJ databases">
        <authorList>
            <person name="Mazur A."/>
        </authorList>
    </citation>
    <scope>NUCLEOTIDE SEQUENCE [LARGE SCALE GENOMIC DNA]</scope>
    <source>
        <strain evidence="1 2">3729k</strain>
    </source>
</reference>
<proteinExistence type="predicted"/>
<keyword evidence="2" id="KW-1185">Reference proteome</keyword>
<evidence type="ECO:0000313" key="1">
    <source>
        <dbReference type="EMBL" id="KAA2286310.1"/>
    </source>
</evidence>
<reference evidence="1 2" key="1">
    <citation type="submission" date="2019-09" db="EMBL/GenBank/DDBJ databases">
        <title>Arenimonas chukotkensis sp. nov., a bacterium isolated from Chukotka hot spring, Arctic region, Russia.</title>
        <authorList>
            <person name="Zayulina K.S."/>
            <person name="Prokofeva M.I."/>
            <person name="Elcheninov A.G."/>
            <person name="Novikov A."/>
            <person name="Kochetkova T.V."/>
            <person name="Kublanov I.V."/>
        </authorList>
    </citation>
    <scope>NUCLEOTIDE SEQUENCE [LARGE SCALE GENOMIC DNA]</scope>
    <source>
        <strain evidence="1 2">3729k</strain>
    </source>
</reference>
<sequence>MALLSAVAAAYDQNRIATGPDGRPLRIDGSVVMVEPDIELSLVTAGGVQEPRRAWSEAARQHYPVVVARWLERKGIQTRPAFDLPDDLPADSRLGQLVRLHEAVALSIALYTRRGSYLATKGGRLDWTLGGGVAELREATGADYALFSYIRDSYTSEGRAALRVLGVLAGLAAGQLVDIGGGRQVAVVTLVDLRSGQVVWFNLMSRQTGDLRDPEGAEDTVKELLEGLPL</sequence>
<accession>A0A5B2ZGA2</accession>
<protein>
    <submittedName>
        <fullName evidence="1">Uncharacterized protein</fullName>
    </submittedName>
</protein>
<dbReference type="Proteomes" id="UP000322165">
    <property type="component" value="Unassembled WGS sequence"/>
</dbReference>
<comment type="caution">
    <text evidence="1">The sequence shown here is derived from an EMBL/GenBank/DDBJ whole genome shotgun (WGS) entry which is preliminary data.</text>
</comment>
<organism evidence="1 2">
    <name type="scientific">Arenimonas fontis</name>
    <dbReference type="NCBI Taxonomy" id="2608255"/>
    <lineage>
        <taxon>Bacteria</taxon>
        <taxon>Pseudomonadati</taxon>
        <taxon>Pseudomonadota</taxon>
        <taxon>Gammaproteobacteria</taxon>
        <taxon>Lysobacterales</taxon>
        <taxon>Lysobacteraceae</taxon>
        <taxon>Arenimonas</taxon>
    </lineage>
</organism>
<dbReference type="EMBL" id="VUOD01000001">
    <property type="protein sequence ID" value="KAA2286310.1"/>
    <property type="molecule type" value="Genomic_DNA"/>
</dbReference>
<name>A0A5B2ZGA2_9GAMM</name>
<dbReference type="AlphaFoldDB" id="A0A5B2ZGA2"/>
<dbReference type="RefSeq" id="WP_149859532.1">
    <property type="nucleotide sequence ID" value="NZ_VUOD01000001.1"/>
</dbReference>
<gene>
    <name evidence="1" type="ORF">F0415_02090</name>
</gene>
<evidence type="ECO:0000313" key="2">
    <source>
        <dbReference type="Proteomes" id="UP000322165"/>
    </source>
</evidence>